<keyword evidence="3" id="KW-1185">Reference proteome</keyword>
<evidence type="ECO:0000313" key="2">
    <source>
        <dbReference type="EnsemblPlants" id="Zm00001eb384600_P001"/>
    </source>
</evidence>
<proteinExistence type="predicted"/>
<dbReference type="Proteomes" id="UP000007305">
    <property type="component" value="Chromosome 9"/>
</dbReference>
<protein>
    <submittedName>
        <fullName evidence="2">Uncharacterized protein</fullName>
    </submittedName>
</protein>
<evidence type="ECO:0000256" key="1">
    <source>
        <dbReference type="SAM" id="MobiDB-lite"/>
    </source>
</evidence>
<sequence length="301" mass="33757">MARAHLALVSFFAASIIGKLGCCRSLIRFFLFQSNACMFGNLASCAVWFGAGWKWNRCGVQVVHHRQQLRAHGVAGDPLERRVRGGGHHRLRAGAGGVARSERAVGVVGPAVGPHALLHRRGHGPVRLRDRRLRLGQAGLRRRRGRPAGHAGRVHHGRQRGHGLLRREPGGRVQPADAGGAAGRGRCRGGQLRAHRLHGGPQRRVPRRPARGGFDDVLRRRRRGLQERVRGVRVGAVLLQRRLREPQHLQAVGVLAVLQERVPPGVQLRLRRRHLHLHLRRRHRLRHHLLPQHDQRQGGRR</sequence>
<dbReference type="Gramene" id="Zm00001eb384600_T001">
    <property type="protein sequence ID" value="Zm00001eb384600_P001"/>
    <property type="gene ID" value="Zm00001eb384600"/>
</dbReference>
<reference evidence="3" key="1">
    <citation type="journal article" date="2009" name="Science">
        <title>The B73 maize genome: complexity, diversity, and dynamics.</title>
        <authorList>
            <person name="Schnable P.S."/>
            <person name="Ware D."/>
            <person name="Fulton R.S."/>
            <person name="Stein J.C."/>
            <person name="Wei F."/>
            <person name="Pasternak S."/>
            <person name="Liang C."/>
            <person name="Zhang J."/>
            <person name="Fulton L."/>
            <person name="Graves T.A."/>
            <person name="Minx P."/>
            <person name="Reily A.D."/>
            <person name="Courtney L."/>
            <person name="Kruchowski S.S."/>
            <person name="Tomlinson C."/>
            <person name="Strong C."/>
            <person name="Delehaunty K."/>
            <person name="Fronick C."/>
            <person name="Courtney B."/>
            <person name="Rock S.M."/>
            <person name="Belter E."/>
            <person name="Du F."/>
            <person name="Kim K."/>
            <person name="Abbott R.M."/>
            <person name="Cotton M."/>
            <person name="Levy A."/>
            <person name="Marchetto P."/>
            <person name="Ochoa K."/>
            <person name="Jackson S.M."/>
            <person name="Gillam B."/>
            <person name="Chen W."/>
            <person name="Yan L."/>
            <person name="Higginbotham J."/>
            <person name="Cardenas M."/>
            <person name="Waligorski J."/>
            <person name="Applebaum E."/>
            <person name="Phelps L."/>
            <person name="Falcone J."/>
            <person name="Kanchi K."/>
            <person name="Thane T."/>
            <person name="Scimone A."/>
            <person name="Thane N."/>
            <person name="Henke J."/>
            <person name="Wang T."/>
            <person name="Ruppert J."/>
            <person name="Shah N."/>
            <person name="Rotter K."/>
            <person name="Hodges J."/>
            <person name="Ingenthron E."/>
            <person name="Cordes M."/>
            <person name="Kohlberg S."/>
            <person name="Sgro J."/>
            <person name="Delgado B."/>
            <person name="Mead K."/>
            <person name="Chinwalla A."/>
            <person name="Leonard S."/>
            <person name="Crouse K."/>
            <person name="Collura K."/>
            <person name="Kudrna D."/>
            <person name="Currie J."/>
            <person name="He R."/>
            <person name="Angelova A."/>
            <person name="Rajasekar S."/>
            <person name="Mueller T."/>
            <person name="Lomeli R."/>
            <person name="Scara G."/>
            <person name="Ko A."/>
            <person name="Delaney K."/>
            <person name="Wissotski M."/>
            <person name="Lopez G."/>
            <person name="Campos D."/>
            <person name="Braidotti M."/>
            <person name="Ashley E."/>
            <person name="Golser W."/>
            <person name="Kim H."/>
            <person name="Lee S."/>
            <person name="Lin J."/>
            <person name="Dujmic Z."/>
            <person name="Kim W."/>
            <person name="Talag J."/>
            <person name="Zuccolo A."/>
            <person name="Fan C."/>
            <person name="Sebastian A."/>
            <person name="Kramer M."/>
            <person name="Spiegel L."/>
            <person name="Nascimento L."/>
            <person name="Zutavern T."/>
            <person name="Miller B."/>
            <person name="Ambroise C."/>
            <person name="Muller S."/>
            <person name="Spooner W."/>
            <person name="Narechania A."/>
            <person name="Ren L."/>
            <person name="Wei S."/>
            <person name="Kumari S."/>
            <person name="Faga B."/>
            <person name="Levy M.J."/>
            <person name="McMahan L."/>
            <person name="Van Buren P."/>
            <person name="Vaughn M.W."/>
            <person name="Ying K."/>
            <person name="Yeh C.-T."/>
            <person name="Emrich S.J."/>
            <person name="Jia Y."/>
            <person name="Kalyanaraman A."/>
            <person name="Hsia A.-P."/>
            <person name="Barbazuk W.B."/>
            <person name="Baucom R.S."/>
            <person name="Brutnell T.P."/>
            <person name="Carpita N.C."/>
            <person name="Chaparro C."/>
            <person name="Chia J.-M."/>
            <person name="Deragon J.-M."/>
            <person name="Estill J.C."/>
            <person name="Fu Y."/>
            <person name="Jeddeloh J.A."/>
            <person name="Han Y."/>
            <person name="Lee H."/>
            <person name="Li P."/>
            <person name="Lisch D.R."/>
            <person name="Liu S."/>
            <person name="Liu Z."/>
            <person name="Nagel D.H."/>
            <person name="McCann M.C."/>
            <person name="SanMiguel P."/>
            <person name="Myers A.M."/>
            <person name="Nettleton D."/>
            <person name="Nguyen J."/>
            <person name="Penning B.W."/>
            <person name="Ponnala L."/>
            <person name="Schneider K.L."/>
            <person name="Schwartz D.C."/>
            <person name="Sharma A."/>
            <person name="Soderlund C."/>
            <person name="Springer N.M."/>
            <person name="Sun Q."/>
            <person name="Wang H."/>
            <person name="Waterman M."/>
            <person name="Westerman R."/>
            <person name="Wolfgruber T.K."/>
            <person name="Yang L."/>
            <person name="Yu Y."/>
            <person name="Zhang L."/>
            <person name="Zhou S."/>
            <person name="Zhu Q."/>
            <person name="Bennetzen J.L."/>
            <person name="Dawe R.K."/>
            <person name="Jiang J."/>
            <person name="Jiang N."/>
            <person name="Presting G.G."/>
            <person name="Wessler S.R."/>
            <person name="Aluru S."/>
            <person name="Martienssen R.A."/>
            <person name="Clifton S.W."/>
            <person name="McCombie W.R."/>
            <person name="Wing R.A."/>
            <person name="Wilson R.K."/>
        </authorList>
    </citation>
    <scope>NUCLEOTIDE SEQUENCE [LARGE SCALE GENOMIC DNA]</scope>
    <source>
        <strain evidence="3">cv. B73</strain>
    </source>
</reference>
<reference evidence="2" key="2">
    <citation type="submission" date="2019-07" db="EMBL/GenBank/DDBJ databases">
        <authorList>
            <person name="Seetharam A."/>
            <person name="Woodhouse M."/>
            <person name="Cannon E."/>
        </authorList>
    </citation>
    <scope>NUCLEOTIDE SEQUENCE [LARGE SCALE GENOMIC DNA]</scope>
    <source>
        <strain evidence="2">cv. B73</strain>
    </source>
</reference>
<evidence type="ECO:0000313" key="3">
    <source>
        <dbReference type="Proteomes" id="UP000007305"/>
    </source>
</evidence>
<dbReference type="OrthoDB" id="430315at2759"/>
<dbReference type="AlphaFoldDB" id="A0A804UJ57"/>
<reference evidence="2" key="3">
    <citation type="submission" date="2021-05" db="UniProtKB">
        <authorList>
            <consortium name="EnsemblPlants"/>
        </authorList>
    </citation>
    <scope>IDENTIFICATION</scope>
    <source>
        <strain evidence="2">cv. B73</strain>
    </source>
</reference>
<gene>
    <name evidence="2" type="primary">LOC103638580</name>
</gene>
<organism evidence="2 3">
    <name type="scientific">Zea mays</name>
    <name type="common">Maize</name>
    <dbReference type="NCBI Taxonomy" id="4577"/>
    <lineage>
        <taxon>Eukaryota</taxon>
        <taxon>Viridiplantae</taxon>
        <taxon>Streptophyta</taxon>
        <taxon>Embryophyta</taxon>
        <taxon>Tracheophyta</taxon>
        <taxon>Spermatophyta</taxon>
        <taxon>Magnoliopsida</taxon>
        <taxon>Liliopsida</taxon>
        <taxon>Poales</taxon>
        <taxon>Poaceae</taxon>
        <taxon>PACMAD clade</taxon>
        <taxon>Panicoideae</taxon>
        <taxon>Andropogonodae</taxon>
        <taxon>Andropogoneae</taxon>
        <taxon>Tripsacinae</taxon>
        <taxon>Zea</taxon>
    </lineage>
</organism>
<feature type="region of interest" description="Disordered" evidence="1">
    <location>
        <begin position="141"/>
        <end position="187"/>
    </location>
</feature>
<name>A0A804UJ57_MAIZE</name>
<accession>A0A804UJ57</accession>
<feature type="compositionally biased region" description="Basic residues" evidence="1">
    <location>
        <begin position="141"/>
        <end position="164"/>
    </location>
</feature>
<dbReference type="EnsemblPlants" id="Zm00001eb384600_T001">
    <property type="protein sequence ID" value="Zm00001eb384600_P001"/>
    <property type="gene ID" value="Zm00001eb384600"/>
</dbReference>